<dbReference type="Proteomes" id="UP000265520">
    <property type="component" value="Unassembled WGS sequence"/>
</dbReference>
<dbReference type="GO" id="GO:0004386">
    <property type="term" value="F:helicase activity"/>
    <property type="evidence" value="ECO:0007669"/>
    <property type="project" value="UniProtKB-KW"/>
</dbReference>
<reference evidence="1 2" key="1">
    <citation type="journal article" date="2018" name="Front. Plant Sci.">
        <title>Red Clover (Trifolium pratense) and Zigzag Clover (T. medium) - A Picture of Genomic Similarities and Differences.</title>
        <authorList>
            <person name="Dluhosova J."/>
            <person name="Istvanek J."/>
            <person name="Nedelnik J."/>
            <person name="Repkova J."/>
        </authorList>
    </citation>
    <scope>NUCLEOTIDE SEQUENCE [LARGE SCALE GENOMIC DNA]</scope>
    <source>
        <strain evidence="2">cv. 10/8</strain>
        <tissue evidence="1">Leaf</tissue>
    </source>
</reference>
<evidence type="ECO:0000313" key="1">
    <source>
        <dbReference type="EMBL" id="MCH93991.1"/>
    </source>
</evidence>
<sequence>MSNASFPKPCSLRSFIKQGFGVVGFGNENGHLERIGLSVDEVEVGMDPMEEFMGFTESEVGTGKTMSVICSALQWVLDRWRQQQEEENA</sequence>
<evidence type="ECO:0000313" key="2">
    <source>
        <dbReference type="Proteomes" id="UP000265520"/>
    </source>
</evidence>
<keyword evidence="1" id="KW-0347">Helicase</keyword>
<organism evidence="1 2">
    <name type="scientific">Trifolium medium</name>
    <dbReference type="NCBI Taxonomy" id="97028"/>
    <lineage>
        <taxon>Eukaryota</taxon>
        <taxon>Viridiplantae</taxon>
        <taxon>Streptophyta</taxon>
        <taxon>Embryophyta</taxon>
        <taxon>Tracheophyta</taxon>
        <taxon>Spermatophyta</taxon>
        <taxon>Magnoliopsida</taxon>
        <taxon>eudicotyledons</taxon>
        <taxon>Gunneridae</taxon>
        <taxon>Pentapetalae</taxon>
        <taxon>rosids</taxon>
        <taxon>fabids</taxon>
        <taxon>Fabales</taxon>
        <taxon>Fabaceae</taxon>
        <taxon>Papilionoideae</taxon>
        <taxon>50 kb inversion clade</taxon>
        <taxon>NPAAA clade</taxon>
        <taxon>Hologalegina</taxon>
        <taxon>IRL clade</taxon>
        <taxon>Trifolieae</taxon>
        <taxon>Trifolium</taxon>
    </lineage>
</organism>
<dbReference type="EMBL" id="LXQA010026228">
    <property type="protein sequence ID" value="MCH93991.1"/>
    <property type="molecule type" value="Genomic_DNA"/>
</dbReference>
<proteinExistence type="predicted"/>
<dbReference type="AlphaFoldDB" id="A0A392N2N8"/>
<keyword evidence="2" id="KW-1185">Reference proteome</keyword>
<accession>A0A392N2N8</accession>
<comment type="caution">
    <text evidence="1">The sequence shown here is derived from an EMBL/GenBank/DDBJ whole genome shotgun (WGS) entry which is preliminary data.</text>
</comment>
<keyword evidence="1" id="KW-0378">Hydrolase</keyword>
<gene>
    <name evidence="1" type="ORF">A2U01_0014945</name>
</gene>
<protein>
    <submittedName>
        <fullName evidence="1">Putative ATP-dependent RNA helicase DDX11-like</fullName>
    </submittedName>
</protein>
<name>A0A392N2N8_9FABA</name>
<keyword evidence="1" id="KW-0547">Nucleotide-binding</keyword>
<keyword evidence="1" id="KW-0067">ATP-binding</keyword>